<reference evidence="1 2" key="1">
    <citation type="submission" date="2019-11" db="EMBL/GenBank/DDBJ databases">
        <title>Bacillus idriensis genome.</title>
        <authorList>
            <person name="Konopka E.N."/>
            <person name="Newman J.D."/>
        </authorList>
    </citation>
    <scope>NUCLEOTIDE SEQUENCE [LARGE SCALE GENOMIC DNA]</scope>
    <source>
        <strain evidence="1 2">DSM 19097</strain>
    </source>
</reference>
<name>A0A6I2MI52_9BACI</name>
<dbReference type="RefSeq" id="WP_154319794.1">
    <property type="nucleotide sequence ID" value="NZ_CAJGAA010000017.1"/>
</dbReference>
<dbReference type="EMBL" id="WKKF01000024">
    <property type="protein sequence ID" value="MRX57044.1"/>
    <property type="molecule type" value="Genomic_DNA"/>
</dbReference>
<evidence type="ECO:0000313" key="2">
    <source>
        <dbReference type="Proteomes" id="UP000441585"/>
    </source>
</evidence>
<protein>
    <submittedName>
        <fullName evidence="1">Uncharacterized protein</fullName>
    </submittedName>
</protein>
<organism evidence="1 2">
    <name type="scientific">Metabacillus idriensis</name>
    <dbReference type="NCBI Taxonomy" id="324768"/>
    <lineage>
        <taxon>Bacteria</taxon>
        <taxon>Bacillati</taxon>
        <taxon>Bacillota</taxon>
        <taxon>Bacilli</taxon>
        <taxon>Bacillales</taxon>
        <taxon>Bacillaceae</taxon>
        <taxon>Metabacillus</taxon>
    </lineage>
</organism>
<comment type="caution">
    <text evidence="1">The sequence shown here is derived from an EMBL/GenBank/DDBJ whole genome shotgun (WGS) entry which is preliminary data.</text>
</comment>
<dbReference type="Proteomes" id="UP000441585">
    <property type="component" value="Unassembled WGS sequence"/>
</dbReference>
<accession>A0A6I2MI52</accession>
<proteinExistence type="predicted"/>
<sequence length="154" mass="17950">MKVYYGVEFHSDADVKDIISDYEYCDSDGSILITDCYKQAILLKNQFISKNIYEEMHELIKLHPTEIYGSFTDYGMISESGNHYLFKEMVCHFQFKSPEFTQMKMCILQIEEHLLAVSDQTFYAGSNDSELVQKIAQSYEVTVDFDLDKKNENV</sequence>
<keyword evidence="2" id="KW-1185">Reference proteome</keyword>
<evidence type="ECO:0000313" key="1">
    <source>
        <dbReference type="EMBL" id="MRX57044.1"/>
    </source>
</evidence>
<dbReference type="AlphaFoldDB" id="A0A6I2MI52"/>
<gene>
    <name evidence="1" type="ORF">GJU41_24215</name>
</gene>